<reference evidence="11" key="2">
    <citation type="submission" date="2025-08" db="UniProtKB">
        <authorList>
            <consortium name="Ensembl"/>
        </authorList>
    </citation>
    <scope>IDENTIFICATION</scope>
</reference>
<dbReference type="GO" id="GO:0004833">
    <property type="term" value="F:L-tryptophan 2,3-dioxygenase activity"/>
    <property type="evidence" value="ECO:0007669"/>
    <property type="project" value="TreeGrafter"/>
</dbReference>
<dbReference type="GO" id="GO:0033754">
    <property type="term" value="F:indoleamine 2,3-dioxygenase activity"/>
    <property type="evidence" value="ECO:0007669"/>
    <property type="project" value="TreeGrafter"/>
</dbReference>
<keyword evidence="10" id="KW-0812">Transmembrane</keyword>
<dbReference type="Ensembl" id="ENSMMDT00005054422.1">
    <property type="protein sequence ID" value="ENSMMDP00005053384.1"/>
    <property type="gene ID" value="ENSMMDG00005023997.1"/>
</dbReference>
<keyword evidence="3 9" id="KW-0479">Metal-binding</keyword>
<name>A0A668AV55_9TELE</name>
<dbReference type="SUPFAM" id="SSF140959">
    <property type="entry name" value="Indolic compounds 2,3-dioxygenase-like"/>
    <property type="match status" value="1"/>
</dbReference>
<dbReference type="FunFam" id="1.20.58.480:FF:000003">
    <property type="entry name" value="Indoleamine 2,3-dioxygenase 1"/>
    <property type="match status" value="1"/>
</dbReference>
<dbReference type="GO" id="GO:0005737">
    <property type="term" value="C:cytoplasm"/>
    <property type="evidence" value="ECO:0007669"/>
    <property type="project" value="TreeGrafter"/>
</dbReference>
<keyword evidence="4" id="KW-0391">Immunity</keyword>
<sequence>TAVHLQSPRAVGIYLFIFLFYALILLQRLQEELPSYYKPWMDIALRVPELVLSHELRSCIHKMPLLSSQLLQRHRELRLAHLALSVMSMGYVWQEGENGTVQVLPRNLAVPFWEVSQRLGLPPILTHADAVLANWRKRDPDGPFDMQNLELLLSLPGGESTRGFFMVTLLVELAAVPSLRNIPIVINGVRSGDVEAVAKGLEEISESLQDMKDTLKLMQAHVEPSVFYGIMRIYLSGWKDNPCMPKGLVYEGVQTEPMEYSGGSAAQSSLLHCYDELLGVQHETESGAFLFRMRNYMLPAHKQLIQDISRERPLRSFVQQQDNERLSQAFQLCVSKLLALRNYHITVVSRFVTVPAARARQLRDTGEASEMVSKAPTALEERGTGGSGIMSFLKTVRDETRDEIAKNASNIYSRPALCMAYVSK</sequence>
<reference evidence="11" key="1">
    <citation type="submission" date="2019-06" db="EMBL/GenBank/DDBJ databases">
        <authorList>
            <consortium name="Wellcome Sanger Institute Data Sharing"/>
        </authorList>
    </citation>
    <scope>NUCLEOTIDE SEQUENCE [LARGE SCALE GENOMIC DNA]</scope>
</reference>
<dbReference type="Proteomes" id="UP000472263">
    <property type="component" value="Chromosome 9"/>
</dbReference>
<keyword evidence="2 9" id="KW-0349">Heme</keyword>
<dbReference type="PANTHER" id="PTHR28657:SF4">
    <property type="entry name" value="INDOLEAMINE 2,3-DIOXYGENASE 2"/>
    <property type="match status" value="1"/>
</dbReference>
<evidence type="ECO:0000256" key="8">
    <source>
        <dbReference type="ARBA" id="ARBA00023079"/>
    </source>
</evidence>
<dbReference type="InterPro" id="IPR000898">
    <property type="entry name" value="Indolamine_dOase"/>
</dbReference>
<keyword evidence="5" id="KW-0223">Dioxygenase</keyword>
<comment type="similarity">
    <text evidence="1">Belongs to the indoleamine 2,3-dioxygenase family.</text>
</comment>
<dbReference type="GO" id="GO:0019441">
    <property type="term" value="P:L-tryptophan catabolic process to kynurenine"/>
    <property type="evidence" value="ECO:0007669"/>
    <property type="project" value="InterPro"/>
</dbReference>
<keyword evidence="7 9" id="KW-0408">Iron</keyword>
<keyword evidence="6" id="KW-0560">Oxidoreductase</keyword>
<dbReference type="GeneTree" id="ENSGT00940000164380"/>
<evidence type="ECO:0000256" key="3">
    <source>
        <dbReference type="ARBA" id="ARBA00022723"/>
    </source>
</evidence>
<evidence type="ECO:0000313" key="11">
    <source>
        <dbReference type="Ensembl" id="ENSMMDP00005053384.1"/>
    </source>
</evidence>
<evidence type="ECO:0000256" key="1">
    <source>
        <dbReference type="ARBA" id="ARBA00007119"/>
    </source>
</evidence>
<keyword evidence="8" id="KW-0823">Tryptophan catabolism</keyword>
<dbReference type="InterPro" id="IPR037217">
    <property type="entry name" value="Trp/Indoleamine_2_3_dOase-like"/>
</dbReference>
<dbReference type="InParanoid" id="A0A668AV55"/>
<evidence type="ECO:0000256" key="2">
    <source>
        <dbReference type="ARBA" id="ARBA00022617"/>
    </source>
</evidence>
<evidence type="ECO:0000313" key="12">
    <source>
        <dbReference type="Proteomes" id="UP000472263"/>
    </source>
</evidence>
<evidence type="ECO:0000256" key="10">
    <source>
        <dbReference type="SAM" id="Phobius"/>
    </source>
</evidence>
<keyword evidence="12" id="KW-1185">Reference proteome</keyword>
<feature type="binding site" description="proximal binding residue" evidence="9">
    <location>
        <position position="344"/>
    </location>
    <ligand>
        <name>heme b</name>
        <dbReference type="ChEBI" id="CHEBI:60344"/>
    </ligand>
    <ligandPart>
        <name>Fe</name>
        <dbReference type="ChEBI" id="CHEBI:18248"/>
    </ligandPart>
</feature>
<gene>
    <name evidence="11" type="primary">ido1</name>
</gene>
<dbReference type="AlphaFoldDB" id="A0A668AV55"/>
<evidence type="ECO:0000256" key="9">
    <source>
        <dbReference type="PIRSR" id="PIRSR600898-1"/>
    </source>
</evidence>
<dbReference type="GO" id="GO:0046872">
    <property type="term" value="F:metal ion binding"/>
    <property type="evidence" value="ECO:0007669"/>
    <property type="project" value="UniProtKB-KW"/>
</dbReference>
<dbReference type="GO" id="GO:0020037">
    <property type="term" value="F:heme binding"/>
    <property type="evidence" value="ECO:0007669"/>
    <property type="project" value="InterPro"/>
</dbReference>
<dbReference type="PANTHER" id="PTHR28657">
    <property type="entry name" value="INDOLEAMINE 2,3-DIOXYGENASE"/>
    <property type="match status" value="1"/>
</dbReference>
<evidence type="ECO:0000256" key="6">
    <source>
        <dbReference type="ARBA" id="ARBA00023002"/>
    </source>
</evidence>
<dbReference type="Gene3D" id="1.20.58.480">
    <property type="match status" value="1"/>
</dbReference>
<evidence type="ECO:0000256" key="7">
    <source>
        <dbReference type="ARBA" id="ARBA00023004"/>
    </source>
</evidence>
<evidence type="ECO:0000256" key="4">
    <source>
        <dbReference type="ARBA" id="ARBA00022859"/>
    </source>
</evidence>
<dbReference type="GO" id="GO:0034354">
    <property type="term" value="P:'de novo' NAD+ biosynthetic process from L-tryptophan"/>
    <property type="evidence" value="ECO:0007669"/>
    <property type="project" value="TreeGrafter"/>
</dbReference>
<dbReference type="Pfam" id="PF01231">
    <property type="entry name" value="IDO"/>
    <property type="match status" value="1"/>
</dbReference>
<reference evidence="11" key="3">
    <citation type="submission" date="2025-09" db="UniProtKB">
        <authorList>
            <consortium name="Ensembl"/>
        </authorList>
    </citation>
    <scope>IDENTIFICATION</scope>
</reference>
<feature type="transmembrane region" description="Helical" evidence="10">
    <location>
        <begin position="12"/>
        <end position="29"/>
    </location>
</feature>
<protein>
    <submittedName>
        <fullName evidence="11">Indoleamine 2,3-dioxygenase 1</fullName>
    </submittedName>
</protein>
<evidence type="ECO:0000256" key="5">
    <source>
        <dbReference type="ARBA" id="ARBA00022964"/>
    </source>
</evidence>
<accession>A0A668AV55</accession>
<organism evidence="11 12">
    <name type="scientific">Myripristis murdjan</name>
    <name type="common">pinecone soldierfish</name>
    <dbReference type="NCBI Taxonomy" id="586833"/>
    <lineage>
        <taxon>Eukaryota</taxon>
        <taxon>Metazoa</taxon>
        <taxon>Chordata</taxon>
        <taxon>Craniata</taxon>
        <taxon>Vertebrata</taxon>
        <taxon>Euteleostomi</taxon>
        <taxon>Actinopterygii</taxon>
        <taxon>Neopterygii</taxon>
        <taxon>Teleostei</taxon>
        <taxon>Neoteleostei</taxon>
        <taxon>Acanthomorphata</taxon>
        <taxon>Holocentriformes</taxon>
        <taxon>Holocentridae</taxon>
        <taxon>Myripristis</taxon>
    </lineage>
</organism>
<proteinExistence type="inferred from homology"/>
<keyword evidence="10" id="KW-1133">Transmembrane helix</keyword>
<dbReference type="GO" id="GO:0002376">
    <property type="term" value="P:immune system process"/>
    <property type="evidence" value="ECO:0007669"/>
    <property type="project" value="UniProtKB-KW"/>
</dbReference>
<keyword evidence="10" id="KW-0472">Membrane</keyword>